<reference evidence="2 3" key="1">
    <citation type="journal article" date="2011" name="J. Bacteriol.">
        <title>Complete genome sequence of Algoriphagus sp. PR1, bacterial prey of a colony-forming choanoflagellate.</title>
        <authorList>
            <person name="Alegado R.A."/>
            <person name="Ferriera S."/>
            <person name="Nusbaum C."/>
            <person name="Young S.K."/>
            <person name="Zeng Q."/>
            <person name="Imamovic A."/>
            <person name="Fairclough S.R."/>
            <person name="King N."/>
        </authorList>
    </citation>
    <scope>NUCLEOTIDE SEQUENCE [LARGE SCALE GENOMIC DNA]</scope>
    <source>
        <strain evidence="2 3">PR1</strain>
    </source>
</reference>
<proteinExistence type="predicted"/>
<accession>A3HWT3</accession>
<evidence type="ECO:0000256" key="1">
    <source>
        <dbReference type="SAM" id="SignalP"/>
    </source>
</evidence>
<dbReference type="OrthoDB" id="1451052at2"/>
<feature type="signal peptide" evidence="1">
    <location>
        <begin position="1"/>
        <end position="20"/>
    </location>
</feature>
<dbReference type="Proteomes" id="UP000003919">
    <property type="component" value="Unassembled WGS sequence"/>
</dbReference>
<dbReference type="RefSeq" id="WP_008202713.1">
    <property type="nucleotide sequence ID" value="NZ_CM001023.1"/>
</dbReference>
<gene>
    <name evidence="2" type="ORF">ALPR1_18508</name>
</gene>
<evidence type="ECO:0000313" key="2">
    <source>
        <dbReference type="EMBL" id="EAZ81056.1"/>
    </source>
</evidence>
<comment type="caution">
    <text evidence="2">The sequence shown here is derived from an EMBL/GenBank/DDBJ whole genome shotgun (WGS) entry which is preliminary data.</text>
</comment>
<organism evidence="2 3">
    <name type="scientific">Algoriphagus machipongonensis</name>
    <dbReference type="NCBI Taxonomy" id="388413"/>
    <lineage>
        <taxon>Bacteria</taxon>
        <taxon>Pseudomonadati</taxon>
        <taxon>Bacteroidota</taxon>
        <taxon>Cytophagia</taxon>
        <taxon>Cytophagales</taxon>
        <taxon>Cyclobacteriaceae</taxon>
        <taxon>Algoriphagus</taxon>
    </lineage>
</organism>
<dbReference type="AlphaFoldDB" id="A3HWT3"/>
<protein>
    <submittedName>
        <fullName evidence="2">Uncharacterized protein</fullName>
    </submittedName>
</protein>
<name>A3HWT3_9BACT</name>
<sequence length="135" mass="15036">MKNAISFLLILLGFSFQALSQESQNEHLLDGTSLDYYYPDGGAVHAEFEEGQFKFDWILGPNEGASGECDYKSRKIGDKLYLVNFKYDPSAAFVTIVFNFKQKVFATSAILGAGTDQEVSLFEAGIIKELTLKEK</sequence>
<dbReference type="HOGENOM" id="CLU_1881368_0_0_10"/>
<evidence type="ECO:0000313" key="3">
    <source>
        <dbReference type="Proteomes" id="UP000003919"/>
    </source>
</evidence>
<feature type="chain" id="PRO_5002653162" evidence="1">
    <location>
        <begin position="21"/>
        <end position="135"/>
    </location>
</feature>
<dbReference type="EMBL" id="AAXU02000001">
    <property type="protein sequence ID" value="EAZ81056.1"/>
    <property type="molecule type" value="Genomic_DNA"/>
</dbReference>
<keyword evidence="1" id="KW-0732">Signal</keyword>
<keyword evidence="3" id="KW-1185">Reference proteome</keyword>
<dbReference type="eggNOG" id="ENOG50335DV">
    <property type="taxonomic scope" value="Bacteria"/>
</dbReference>